<dbReference type="AlphaFoldDB" id="A0A444XGY5"/>
<name>A0A444XGY5_ARAHY</name>
<dbReference type="Proteomes" id="UP000289738">
    <property type="component" value="Chromosome B09"/>
</dbReference>
<dbReference type="EMBL" id="SDMP01000019">
    <property type="protein sequence ID" value="RYQ89061.1"/>
    <property type="molecule type" value="Genomic_DNA"/>
</dbReference>
<keyword evidence="2" id="KW-1185">Reference proteome</keyword>
<reference evidence="1 2" key="1">
    <citation type="submission" date="2019-01" db="EMBL/GenBank/DDBJ databases">
        <title>Sequencing of cultivated peanut Arachis hypogaea provides insights into genome evolution and oil improvement.</title>
        <authorList>
            <person name="Chen X."/>
        </authorList>
    </citation>
    <scope>NUCLEOTIDE SEQUENCE [LARGE SCALE GENOMIC DNA]</scope>
    <source>
        <strain evidence="2">cv. Fuhuasheng</strain>
        <tissue evidence="1">Leaves</tissue>
    </source>
</reference>
<evidence type="ECO:0008006" key="3">
    <source>
        <dbReference type="Google" id="ProtNLM"/>
    </source>
</evidence>
<comment type="caution">
    <text evidence="1">The sequence shown here is derived from an EMBL/GenBank/DDBJ whole genome shotgun (WGS) entry which is preliminary data.</text>
</comment>
<proteinExistence type="predicted"/>
<evidence type="ECO:0000313" key="1">
    <source>
        <dbReference type="EMBL" id="RYQ89061.1"/>
    </source>
</evidence>
<sequence length="115" mass="13719">MAIENHPDGKFLHPKSKKPFKVEDYPMFIPFLDLKKLASHQYGYIISRMRVYAGAPLRKKDHEIEPLYINISGQKITYDCAIYVMKWLEIIQSENIKREKYELDNWTQVIVFKII</sequence>
<organism evidence="1 2">
    <name type="scientific">Arachis hypogaea</name>
    <name type="common">Peanut</name>
    <dbReference type="NCBI Taxonomy" id="3818"/>
    <lineage>
        <taxon>Eukaryota</taxon>
        <taxon>Viridiplantae</taxon>
        <taxon>Streptophyta</taxon>
        <taxon>Embryophyta</taxon>
        <taxon>Tracheophyta</taxon>
        <taxon>Spermatophyta</taxon>
        <taxon>Magnoliopsida</taxon>
        <taxon>eudicotyledons</taxon>
        <taxon>Gunneridae</taxon>
        <taxon>Pentapetalae</taxon>
        <taxon>rosids</taxon>
        <taxon>fabids</taxon>
        <taxon>Fabales</taxon>
        <taxon>Fabaceae</taxon>
        <taxon>Papilionoideae</taxon>
        <taxon>50 kb inversion clade</taxon>
        <taxon>dalbergioids sensu lato</taxon>
        <taxon>Dalbergieae</taxon>
        <taxon>Pterocarpus clade</taxon>
        <taxon>Arachis</taxon>
    </lineage>
</organism>
<evidence type="ECO:0000313" key="2">
    <source>
        <dbReference type="Proteomes" id="UP000289738"/>
    </source>
</evidence>
<gene>
    <name evidence="1" type="ORF">Ahy_B09g095906</name>
</gene>
<accession>A0A444XGY5</accession>
<protein>
    <recommendedName>
        <fullName evidence="3">Ubiquitin-like protease family profile domain-containing protein</fullName>
    </recommendedName>
</protein>